<organism evidence="2 3">
    <name type="scientific">Scopulibacillus cellulosilyticus</name>
    <dbReference type="NCBI Taxonomy" id="2665665"/>
    <lineage>
        <taxon>Bacteria</taxon>
        <taxon>Bacillati</taxon>
        <taxon>Bacillota</taxon>
        <taxon>Bacilli</taxon>
        <taxon>Bacillales</taxon>
        <taxon>Sporolactobacillaceae</taxon>
        <taxon>Scopulibacillus</taxon>
    </lineage>
</organism>
<sequence length="152" mass="16863">MPAPLLEEAATLNIQVAEPIVVGESEKGRRQFIPIISGTVNGPKIKGKVLPGGADSQIIRPNGLVELSARYVIETTDGEKIYIENNGIRHVPEEFVDQVKAGKIIDPKHVYFRTIPTFETASSPYKWLTNRLFIGSAVRLPNEIILKIYLIN</sequence>
<evidence type="ECO:0000313" key="2">
    <source>
        <dbReference type="EMBL" id="MFC7395083.1"/>
    </source>
</evidence>
<dbReference type="HAMAP" id="MF_00775">
    <property type="entry name" value="UPF0311"/>
    <property type="match status" value="1"/>
</dbReference>
<dbReference type="PANTHER" id="PTHR37315">
    <property type="entry name" value="UPF0311 PROTEIN BLR7842"/>
    <property type="match status" value="1"/>
</dbReference>
<dbReference type="Gene3D" id="2.40.160.20">
    <property type="match status" value="1"/>
</dbReference>
<dbReference type="EMBL" id="JBHTCO010000042">
    <property type="protein sequence ID" value="MFC7395083.1"/>
    <property type="molecule type" value="Genomic_DNA"/>
</dbReference>
<reference evidence="3" key="1">
    <citation type="journal article" date="2019" name="Int. J. Syst. Evol. Microbiol.">
        <title>The Global Catalogue of Microorganisms (GCM) 10K type strain sequencing project: providing services to taxonomists for standard genome sequencing and annotation.</title>
        <authorList>
            <consortium name="The Broad Institute Genomics Platform"/>
            <consortium name="The Broad Institute Genome Sequencing Center for Infectious Disease"/>
            <person name="Wu L."/>
            <person name="Ma J."/>
        </authorList>
    </citation>
    <scope>NUCLEOTIDE SEQUENCE [LARGE SCALE GENOMIC DNA]</scope>
    <source>
        <strain evidence="3">CGMCC 1.16305</strain>
    </source>
</reference>
<evidence type="ECO:0000256" key="1">
    <source>
        <dbReference type="HAMAP-Rule" id="MF_00775"/>
    </source>
</evidence>
<dbReference type="Pfam" id="PF11578">
    <property type="entry name" value="DUF3237"/>
    <property type="match status" value="1"/>
</dbReference>
<protein>
    <recommendedName>
        <fullName evidence="1">UPF0311 protein ACFQRG_19405</fullName>
    </recommendedName>
</protein>
<accession>A0ABW2Q0I6</accession>
<proteinExistence type="inferred from homology"/>
<comment type="caution">
    <text evidence="2">The sequence shown here is derived from an EMBL/GenBank/DDBJ whole genome shotgun (WGS) entry which is preliminary data.</text>
</comment>
<dbReference type="Proteomes" id="UP001596505">
    <property type="component" value="Unassembled WGS sequence"/>
</dbReference>
<dbReference type="RefSeq" id="WP_380969355.1">
    <property type="nucleotide sequence ID" value="NZ_JBHTCO010000042.1"/>
</dbReference>
<name>A0ABW2Q0I6_9BACL</name>
<gene>
    <name evidence="2" type="ORF">ACFQRG_19405</name>
</gene>
<keyword evidence="3" id="KW-1185">Reference proteome</keyword>
<dbReference type="PANTHER" id="PTHR37315:SF1">
    <property type="entry name" value="UPF0311 PROTEIN BLR7842"/>
    <property type="match status" value="1"/>
</dbReference>
<evidence type="ECO:0000313" key="3">
    <source>
        <dbReference type="Proteomes" id="UP001596505"/>
    </source>
</evidence>
<dbReference type="InterPro" id="IPR020915">
    <property type="entry name" value="UPF0311"/>
</dbReference>
<comment type="similarity">
    <text evidence="1">Belongs to the UPF0311 family.</text>
</comment>